<dbReference type="EMBL" id="KQ965734">
    <property type="protein sequence ID" value="KXS21000.1"/>
    <property type="molecule type" value="Genomic_DNA"/>
</dbReference>
<dbReference type="GO" id="GO:0005856">
    <property type="term" value="C:cytoskeleton"/>
    <property type="evidence" value="ECO:0007669"/>
    <property type="project" value="TreeGrafter"/>
</dbReference>
<dbReference type="OMA" id="GYVHDIK"/>
<dbReference type="InterPro" id="IPR008271">
    <property type="entry name" value="Ser/Thr_kinase_AS"/>
</dbReference>
<evidence type="ECO:0000256" key="8">
    <source>
        <dbReference type="ARBA" id="ARBA00038271"/>
    </source>
</evidence>
<dbReference type="PANTHER" id="PTHR22988">
    <property type="entry name" value="MYOTONIC DYSTROPHY S/T KINASE-RELATED"/>
    <property type="match status" value="1"/>
</dbReference>
<dbReference type="FunFam" id="1.10.510.10:FF:000751">
    <property type="entry name" value="Non-specific serine/threonine protein kinase"/>
    <property type="match status" value="1"/>
</dbReference>
<dbReference type="GO" id="GO:0004674">
    <property type="term" value="F:protein serine/threonine kinase activity"/>
    <property type="evidence" value="ECO:0007669"/>
    <property type="project" value="UniProtKB-KW"/>
</dbReference>
<organism evidence="13 14">
    <name type="scientific">Gonapodya prolifera (strain JEL478)</name>
    <name type="common">Monoblepharis prolifera</name>
    <dbReference type="NCBI Taxonomy" id="1344416"/>
    <lineage>
        <taxon>Eukaryota</taxon>
        <taxon>Fungi</taxon>
        <taxon>Fungi incertae sedis</taxon>
        <taxon>Chytridiomycota</taxon>
        <taxon>Chytridiomycota incertae sedis</taxon>
        <taxon>Monoblepharidomycetes</taxon>
        <taxon>Monoblepharidales</taxon>
        <taxon>Gonapodyaceae</taxon>
        <taxon>Gonapodya</taxon>
    </lineage>
</organism>
<keyword evidence="7" id="KW-0067">ATP-binding</keyword>
<keyword evidence="5" id="KW-0547">Nucleotide-binding</keyword>
<evidence type="ECO:0000256" key="9">
    <source>
        <dbReference type="ARBA" id="ARBA00047899"/>
    </source>
</evidence>
<evidence type="ECO:0000259" key="12">
    <source>
        <dbReference type="PROSITE" id="PS51285"/>
    </source>
</evidence>
<feature type="domain" description="Protein kinase" evidence="11">
    <location>
        <begin position="31"/>
        <end position="303"/>
    </location>
</feature>
<evidence type="ECO:0000256" key="2">
    <source>
        <dbReference type="ARBA" id="ARBA00022527"/>
    </source>
</evidence>
<dbReference type="InterPro" id="IPR000961">
    <property type="entry name" value="AGC-kinase_C"/>
</dbReference>
<dbReference type="PANTHER" id="PTHR22988:SF71">
    <property type="entry name" value="CITRON RHO-INTERACTING KINASE"/>
    <property type="match status" value="1"/>
</dbReference>
<evidence type="ECO:0000256" key="6">
    <source>
        <dbReference type="ARBA" id="ARBA00022777"/>
    </source>
</evidence>
<dbReference type="PROSITE" id="PS50011">
    <property type="entry name" value="PROTEIN_KINASE_DOM"/>
    <property type="match status" value="1"/>
</dbReference>
<dbReference type="STRING" id="1344416.A0A139AWA2"/>
<evidence type="ECO:0000256" key="4">
    <source>
        <dbReference type="ARBA" id="ARBA00022679"/>
    </source>
</evidence>
<feature type="domain" description="AGC-kinase C-terminal" evidence="12">
    <location>
        <begin position="304"/>
        <end position="368"/>
    </location>
</feature>
<evidence type="ECO:0000313" key="13">
    <source>
        <dbReference type="EMBL" id="KXS21000.1"/>
    </source>
</evidence>
<comment type="similarity">
    <text evidence="8">Belongs to the protein kinase superfamily. STE Ser/Thr protein kinase family. COT1 subfamily.</text>
</comment>
<dbReference type="Gene3D" id="3.30.200.20">
    <property type="entry name" value="Phosphorylase Kinase, domain 1"/>
    <property type="match status" value="1"/>
</dbReference>
<dbReference type="OrthoDB" id="3638488at2759"/>
<evidence type="ECO:0000313" key="14">
    <source>
        <dbReference type="Proteomes" id="UP000070544"/>
    </source>
</evidence>
<dbReference type="PROSITE" id="PS51285">
    <property type="entry name" value="AGC_KINASE_CTER"/>
    <property type="match status" value="1"/>
</dbReference>
<evidence type="ECO:0000256" key="5">
    <source>
        <dbReference type="ARBA" id="ARBA00022741"/>
    </source>
</evidence>
<dbReference type="EC" id="2.7.11.1" evidence="1"/>
<evidence type="ECO:0000256" key="10">
    <source>
        <dbReference type="ARBA" id="ARBA00048679"/>
    </source>
</evidence>
<dbReference type="SMART" id="SM00220">
    <property type="entry name" value="S_TKc"/>
    <property type="match status" value="1"/>
</dbReference>
<comment type="catalytic activity">
    <reaction evidence="9">
        <text>L-threonyl-[protein] + ATP = O-phospho-L-threonyl-[protein] + ADP + H(+)</text>
        <dbReference type="Rhea" id="RHEA:46608"/>
        <dbReference type="Rhea" id="RHEA-COMP:11060"/>
        <dbReference type="Rhea" id="RHEA-COMP:11605"/>
        <dbReference type="ChEBI" id="CHEBI:15378"/>
        <dbReference type="ChEBI" id="CHEBI:30013"/>
        <dbReference type="ChEBI" id="CHEBI:30616"/>
        <dbReference type="ChEBI" id="CHEBI:61977"/>
        <dbReference type="ChEBI" id="CHEBI:456216"/>
        <dbReference type="EC" id="2.7.11.1"/>
    </reaction>
</comment>
<dbReference type="GO" id="GO:0031032">
    <property type="term" value="P:actomyosin structure organization"/>
    <property type="evidence" value="ECO:0007669"/>
    <property type="project" value="TreeGrafter"/>
</dbReference>
<evidence type="ECO:0000256" key="3">
    <source>
        <dbReference type="ARBA" id="ARBA00022553"/>
    </source>
</evidence>
<gene>
    <name evidence="13" type="ORF">M427DRAFT_94074</name>
</gene>
<dbReference type="GO" id="GO:0005524">
    <property type="term" value="F:ATP binding"/>
    <property type="evidence" value="ECO:0007669"/>
    <property type="project" value="UniProtKB-KW"/>
</dbReference>
<keyword evidence="4" id="KW-0808">Transferase</keyword>
<keyword evidence="3" id="KW-0597">Phosphoprotein</keyword>
<dbReference type="Proteomes" id="UP000070544">
    <property type="component" value="Unassembled WGS sequence"/>
</dbReference>
<sequence length="368" mass="41322">MIGPVNIFLCYHPDEGVVKKIQTLRVNVDDFTTIKLLATGAVGKVFLVKSKFDGKFYAMKKLKKVDLLSQREAAFFMEEKNAMALSRSSTWITSLYAAFQDKEHLYLLMEFAPGGTLDKLMERQDVIKEDDAKFYVAEVILAIEELHKQQYIHRDIKPANILLDVKGHVRLADFGSCIKTDDSKIVKSSSPLATKNSRNLVSLDYIAPEVLRATETGGGYGAECDWWSLGVTVFEMLVGATPFDGDSLMQVYGEIMNHQKTFAFPPDAEISEEARTFISGLITKREARLGANGAQELKEHPWFRGIDWQSIRAQQAPWIPDVKGPDDTTYCHVANEEFNPIKPAGRLKPNADPFPGNSLPFIGYNYLK</sequence>
<dbReference type="InterPro" id="IPR011009">
    <property type="entry name" value="Kinase-like_dom_sf"/>
</dbReference>
<name>A0A139AWA2_GONPJ</name>
<dbReference type="AlphaFoldDB" id="A0A139AWA2"/>
<dbReference type="Gene3D" id="1.10.510.10">
    <property type="entry name" value="Transferase(Phosphotransferase) domain 1"/>
    <property type="match status" value="1"/>
</dbReference>
<proteinExistence type="inferred from homology"/>
<feature type="non-terminal residue" evidence="13">
    <location>
        <position position="368"/>
    </location>
</feature>
<dbReference type="GO" id="GO:0005737">
    <property type="term" value="C:cytoplasm"/>
    <property type="evidence" value="ECO:0007669"/>
    <property type="project" value="TreeGrafter"/>
</dbReference>
<evidence type="ECO:0000256" key="1">
    <source>
        <dbReference type="ARBA" id="ARBA00012513"/>
    </source>
</evidence>
<evidence type="ECO:0000259" key="11">
    <source>
        <dbReference type="PROSITE" id="PS50011"/>
    </source>
</evidence>
<protein>
    <recommendedName>
        <fullName evidence="1">non-specific serine/threonine protein kinase</fullName>
        <ecNumber evidence="1">2.7.11.1</ecNumber>
    </recommendedName>
</protein>
<dbReference type="PROSITE" id="PS00108">
    <property type="entry name" value="PROTEIN_KINASE_ST"/>
    <property type="match status" value="1"/>
</dbReference>
<reference evidence="13 14" key="1">
    <citation type="journal article" date="2015" name="Genome Biol. Evol.">
        <title>Phylogenomic analyses indicate that early fungi evolved digesting cell walls of algal ancestors of land plants.</title>
        <authorList>
            <person name="Chang Y."/>
            <person name="Wang S."/>
            <person name="Sekimoto S."/>
            <person name="Aerts A.L."/>
            <person name="Choi C."/>
            <person name="Clum A."/>
            <person name="LaButti K.M."/>
            <person name="Lindquist E.A."/>
            <person name="Yee Ngan C."/>
            <person name="Ohm R.A."/>
            <person name="Salamov A.A."/>
            <person name="Grigoriev I.V."/>
            <person name="Spatafora J.W."/>
            <person name="Berbee M.L."/>
        </authorList>
    </citation>
    <scope>NUCLEOTIDE SEQUENCE [LARGE SCALE GENOMIC DNA]</scope>
    <source>
        <strain evidence="13 14">JEL478</strain>
    </source>
</reference>
<evidence type="ECO:0000256" key="7">
    <source>
        <dbReference type="ARBA" id="ARBA00022840"/>
    </source>
</evidence>
<dbReference type="InterPro" id="IPR050839">
    <property type="entry name" value="Rho-assoc_Ser/Thr_Kinase"/>
</dbReference>
<keyword evidence="6 13" id="KW-0418">Kinase</keyword>
<dbReference type="Pfam" id="PF00069">
    <property type="entry name" value="Pkinase"/>
    <property type="match status" value="1"/>
</dbReference>
<dbReference type="SUPFAM" id="SSF56112">
    <property type="entry name" value="Protein kinase-like (PK-like)"/>
    <property type="match status" value="1"/>
</dbReference>
<accession>A0A139AWA2</accession>
<keyword evidence="2" id="KW-0723">Serine/threonine-protein kinase</keyword>
<comment type="catalytic activity">
    <reaction evidence="10">
        <text>L-seryl-[protein] + ATP = O-phospho-L-seryl-[protein] + ADP + H(+)</text>
        <dbReference type="Rhea" id="RHEA:17989"/>
        <dbReference type="Rhea" id="RHEA-COMP:9863"/>
        <dbReference type="Rhea" id="RHEA-COMP:11604"/>
        <dbReference type="ChEBI" id="CHEBI:15378"/>
        <dbReference type="ChEBI" id="CHEBI:29999"/>
        <dbReference type="ChEBI" id="CHEBI:30616"/>
        <dbReference type="ChEBI" id="CHEBI:83421"/>
        <dbReference type="ChEBI" id="CHEBI:456216"/>
        <dbReference type="EC" id="2.7.11.1"/>
    </reaction>
</comment>
<keyword evidence="14" id="KW-1185">Reference proteome</keyword>
<dbReference type="InterPro" id="IPR000719">
    <property type="entry name" value="Prot_kinase_dom"/>
</dbReference>